<protein>
    <recommendedName>
        <fullName evidence="4">CARDB domain-containing protein</fullName>
    </recommendedName>
</protein>
<gene>
    <name evidence="2" type="ORF">COT42_02370</name>
</gene>
<proteinExistence type="predicted"/>
<feature type="signal peptide" evidence="1">
    <location>
        <begin position="1"/>
        <end position="26"/>
    </location>
</feature>
<sequence>MQQCVKTFLLSSLLGCLVLTGPAARAEANSVATPKQLSKKDAVLFISATDFVKKKLGDLFSWTVGYDISKVNRGNLTPTINYVQARPYRVPPDGKTVLGIFASVDDPSGLKNISGVRADLSAIGNLPDARLIDSGLYGDSKAEDGIYTLQTTVASDISLGPKEIQVAVANKDGWLALAKANVDIDKVPVISEAKFLPEKIKSQNNETVTLQVKIDNPGGPAGVVSVTIDLRALGFVDLLALRNDGLGGDLFANDDIFSLQFVLGDFVNPGAYKARLGVSNDVGGYTYKDLVLQVAD</sequence>
<dbReference type="Proteomes" id="UP000231343">
    <property type="component" value="Unassembled WGS sequence"/>
</dbReference>
<feature type="chain" id="PRO_5013809581" description="CARDB domain-containing protein" evidence="1">
    <location>
        <begin position="27"/>
        <end position="296"/>
    </location>
</feature>
<accession>A0A2H0Y2E7</accession>
<dbReference type="EMBL" id="PEYM01000048">
    <property type="protein sequence ID" value="PIS30808.1"/>
    <property type="molecule type" value="Genomic_DNA"/>
</dbReference>
<name>A0A2H0Y2E7_UNCSA</name>
<evidence type="ECO:0008006" key="4">
    <source>
        <dbReference type="Google" id="ProtNLM"/>
    </source>
</evidence>
<keyword evidence="1" id="KW-0732">Signal</keyword>
<reference evidence="2 3" key="1">
    <citation type="submission" date="2017-09" db="EMBL/GenBank/DDBJ databases">
        <title>Depth-based differentiation of microbial function through sediment-hosted aquifers and enrichment of novel symbionts in the deep terrestrial subsurface.</title>
        <authorList>
            <person name="Probst A.J."/>
            <person name="Ladd B."/>
            <person name="Jarett J.K."/>
            <person name="Geller-Mcgrath D.E."/>
            <person name="Sieber C.M."/>
            <person name="Emerson J.B."/>
            <person name="Anantharaman K."/>
            <person name="Thomas B.C."/>
            <person name="Malmstrom R."/>
            <person name="Stieglmeier M."/>
            <person name="Klingl A."/>
            <person name="Woyke T."/>
            <person name="Ryan C.M."/>
            <person name="Banfield J.F."/>
        </authorList>
    </citation>
    <scope>NUCLEOTIDE SEQUENCE [LARGE SCALE GENOMIC DNA]</scope>
    <source>
        <strain evidence="2">CG08_land_8_20_14_0_20_45_16</strain>
    </source>
</reference>
<evidence type="ECO:0000256" key="1">
    <source>
        <dbReference type="SAM" id="SignalP"/>
    </source>
</evidence>
<comment type="caution">
    <text evidence="2">The sequence shown here is derived from an EMBL/GenBank/DDBJ whole genome shotgun (WGS) entry which is preliminary data.</text>
</comment>
<evidence type="ECO:0000313" key="3">
    <source>
        <dbReference type="Proteomes" id="UP000231343"/>
    </source>
</evidence>
<organism evidence="2 3">
    <name type="scientific">Candidatus Saganbacteria bacterium CG08_land_8_20_14_0_20_45_16</name>
    <dbReference type="NCBI Taxonomy" id="2014293"/>
    <lineage>
        <taxon>Bacteria</taxon>
        <taxon>Bacillati</taxon>
        <taxon>Saganbacteria</taxon>
    </lineage>
</organism>
<evidence type="ECO:0000313" key="2">
    <source>
        <dbReference type="EMBL" id="PIS30808.1"/>
    </source>
</evidence>
<dbReference type="AlphaFoldDB" id="A0A2H0Y2E7"/>